<dbReference type="Pfam" id="PF12840">
    <property type="entry name" value="HTH_20"/>
    <property type="match status" value="1"/>
</dbReference>
<dbReference type="InterPro" id="IPR036390">
    <property type="entry name" value="WH_DNA-bd_sf"/>
</dbReference>
<keyword evidence="3" id="KW-1185">Reference proteome</keyword>
<accession>A0A0W8IEA4</accession>
<dbReference type="InterPro" id="IPR036388">
    <property type="entry name" value="WH-like_DNA-bd_sf"/>
</dbReference>
<dbReference type="AlphaFoldDB" id="A0A0W8IEA4"/>
<evidence type="ECO:0000313" key="2">
    <source>
        <dbReference type="EMBL" id="KUG58292.1"/>
    </source>
</evidence>
<dbReference type="STRING" id="767452.AVL62_10180"/>
<evidence type="ECO:0000256" key="1">
    <source>
        <dbReference type="SAM" id="MobiDB-lite"/>
    </source>
</evidence>
<protein>
    <recommendedName>
        <fullName evidence="4">Transcriptional regulator</fullName>
    </recommendedName>
</protein>
<dbReference type="Gene3D" id="1.10.10.10">
    <property type="entry name" value="Winged helix-like DNA-binding domain superfamily/Winged helix DNA-binding domain"/>
    <property type="match status" value="1"/>
</dbReference>
<proteinExistence type="predicted"/>
<dbReference type="EMBL" id="LQBL01000003">
    <property type="protein sequence ID" value="KUG58292.1"/>
    <property type="molecule type" value="Genomic_DNA"/>
</dbReference>
<comment type="caution">
    <text evidence="2">The sequence shown here is derived from an EMBL/GenBank/DDBJ whole genome shotgun (WGS) entry which is preliminary data.</text>
</comment>
<dbReference type="RefSeq" id="WP_058889969.1">
    <property type="nucleotide sequence ID" value="NZ_BAABLU010000019.1"/>
</dbReference>
<feature type="region of interest" description="Disordered" evidence="1">
    <location>
        <begin position="142"/>
        <end position="164"/>
    </location>
</feature>
<sequence length="280" mass="29288">MPVPAIQPTRPEPPAGAALLVSPVRRAVVDELAALDEATRPVGLTAAELGLRLGLHTTTIRFHVDQLVAGGVLESHFVRSGGVGRPSKKYVLREQVLGETDTAQHGAGPYQVLAGLLASAMSAGEAEQMTPEEAGVRWARHRAEEAEAAHAPEPGAPAPATASRSAVEGVIELLAEWGYTPETEPAEEGRAVDITLRDCPFLDLAHTHPDVVCGVHRGLLRGALDAVGEPDARVSLQPFVGPTTCRARLYVPGEASPVQAPDLGTITDPDPPTTQGVLPS</sequence>
<feature type="region of interest" description="Disordered" evidence="1">
    <location>
        <begin position="256"/>
        <end position="280"/>
    </location>
</feature>
<gene>
    <name evidence="2" type="ORF">AVL62_10180</name>
</gene>
<dbReference type="Proteomes" id="UP000054837">
    <property type="component" value="Unassembled WGS sequence"/>
</dbReference>
<dbReference type="SUPFAM" id="SSF46785">
    <property type="entry name" value="Winged helix' DNA-binding domain"/>
    <property type="match status" value="1"/>
</dbReference>
<feature type="compositionally biased region" description="Low complexity" evidence="1">
    <location>
        <begin position="151"/>
        <end position="162"/>
    </location>
</feature>
<organism evidence="2 3">
    <name type="scientific">Serinicoccus chungangensis</name>
    <dbReference type="NCBI Taxonomy" id="767452"/>
    <lineage>
        <taxon>Bacteria</taxon>
        <taxon>Bacillati</taxon>
        <taxon>Actinomycetota</taxon>
        <taxon>Actinomycetes</taxon>
        <taxon>Micrococcales</taxon>
        <taxon>Ornithinimicrobiaceae</taxon>
        <taxon>Serinicoccus</taxon>
    </lineage>
</organism>
<evidence type="ECO:0008006" key="4">
    <source>
        <dbReference type="Google" id="ProtNLM"/>
    </source>
</evidence>
<name>A0A0W8IEA4_9MICO</name>
<evidence type="ECO:0000313" key="3">
    <source>
        <dbReference type="Proteomes" id="UP000054837"/>
    </source>
</evidence>
<reference evidence="2 3" key="1">
    <citation type="submission" date="2015-12" db="EMBL/GenBank/DDBJ databases">
        <title>Serinicoccus chungangenesis strain CD08_5 genome sequencing and assembly.</title>
        <authorList>
            <person name="Chander A.M."/>
            <person name="Kaur G."/>
            <person name="Nair G.R."/>
            <person name="Dhawan D.K."/>
            <person name="Kochhar R.K."/>
            <person name="Mayilraj S."/>
            <person name="Bhadada S.K."/>
        </authorList>
    </citation>
    <scope>NUCLEOTIDE SEQUENCE [LARGE SCALE GENOMIC DNA]</scope>
    <source>
        <strain evidence="2 3">CD08_5</strain>
    </source>
</reference>